<reference evidence="2" key="1">
    <citation type="submission" date="2020-11" db="EMBL/GenBank/DDBJ databases">
        <authorList>
            <consortium name="DOE Joint Genome Institute"/>
            <person name="Ahrendt S."/>
            <person name="Riley R."/>
            <person name="Andreopoulos W."/>
            <person name="Labutti K."/>
            <person name="Pangilinan J."/>
            <person name="Ruiz-Duenas F.J."/>
            <person name="Barrasa J.M."/>
            <person name="Sanchez-Garcia M."/>
            <person name="Camarero S."/>
            <person name="Miyauchi S."/>
            <person name="Serrano A."/>
            <person name="Linde D."/>
            <person name="Babiker R."/>
            <person name="Drula E."/>
            <person name="Ayuso-Fernandez I."/>
            <person name="Pacheco R."/>
            <person name="Padilla G."/>
            <person name="Ferreira P."/>
            <person name="Barriuso J."/>
            <person name="Kellner H."/>
            <person name="Castanera R."/>
            <person name="Alfaro M."/>
            <person name="Ramirez L."/>
            <person name="Pisabarro A.G."/>
            <person name="Kuo A."/>
            <person name="Tritt A."/>
            <person name="Lipzen A."/>
            <person name="He G."/>
            <person name="Yan M."/>
            <person name="Ng V."/>
            <person name="Cullen D."/>
            <person name="Martin F."/>
            <person name="Rosso M.-N."/>
            <person name="Henrissat B."/>
            <person name="Hibbett D."/>
            <person name="Martinez A.T."/>
            <person name="Grigoriev I.V."/>
        </authorList>
    </citation>
    <scope>NUCLEOTIDE SEQUENCE</scope>
    <source>
        <strain evidence="2">MF-IS2</strain>
    </source>
</reference>
<feature type="compositionally biased region" description="Polar residues" evidence="1">
    <location>
        <begin position="164"/>
        <end position="174"/>
    </location>
</feature>
<accession>A0A9P6C9S9</accession>
<dbReference type="AlphaFoldDB" id="A0A9P6C9S9"/>
<feature type="compositionally biased region" description="Basic and acidic residues" evidence="1">
    <location>
        <begin position="118"/>
        <end position="129"/>
    </location>
</feature>
<dbReference type="OrthoDB" id="3069854at2759"/>
<feature type="compositionally biased region" description="Low complexity" evidence="1">
    <location>
        <begin position="175"/>
        <end position="186"/>
    </location>
</feature>
<evidence type="ECO:0000256" key="1">
    <source>
        <dbReference type="SAM" id="MobiDB-lite"/>
    </source>
</evidence>
<dbReference type="EMBL" id="MU151055">
    <property type="protein sequence ID" value="KAF9454300.1"/>
    <property type="molecule type" value="Genomic_DNA"/>
</dbReference>
<feature type="region of interest" description="Disordered" evidence="1">
    <location>
        <begin position="262"/>
        <end position="297"/>
    </location>
</feature>
<gene>
    <name evidence="2" type="ORF">P691DRAFT_447277</name>
</gene>
<evidence type="ECO:0000313" key="3">
    <source>
        <dbReference type="Proteomes" id="UP000807342"/>
    </source>
</evidence>
<keyword evidence="3" id="KW-1185">Reference proteome</keyword>
<sequence>MYRRLLQTLGYPDHPLFLMLNLAMLGRAKGSRSDHRGNFRRRGRWNRWDERERDHYRDTNETERSPRRGGRSRSRSPDGRSHRGSSPPLPTYSPTRRQSFPSRPQYGNDTVSSPTEGRSGKDEFGRDLRSPSPSKSPSSGPISNPSIDPSPITPSTPHDPRAEFSSTCTSNDPMSRSSSIAANTSSKDPNTSIPSFESSTKTTSQTGLEDFNMSTFDPTSPASWEALGKMWQAMHGYTPSTEELMQFVIMGAMSQSNSKNWQQDTVESNGTDGYGGGRGKGTFPRGRGGYGGFYGNTRESQHRWANHDEAHEQSTDAVVLGGGETEVDTSGTACEVEQQPASSGGRTGGKMQKVGDRWVFIRNDNTIE</sequence>
<protein>
    <submittedName>
        <fullName evidence="2">Uncharacterized protein</fullName>
    </submittedName>
</protein>
<feature type="compositionally biased region" description="Low complexity" evidence="1">
    <location>
        <begin position="130"/>
        <end position="156"/>
    </location>
</feature>
<feature type="compositionally biased region" description="Polar residues" evidence="1">
    <location>
        <begin position="187"/>
        <end position="216"/>
    </location>
</feature>
<evidence type="ECO:0000313" key="2">
    <source>
        <dbReference type="EMBL" id="KAF9454300.1"/>
    </source>
</evidence>
<feature type="compositionally biased region" description="Basic and acidic residues" evidence="1">
    <location>
        <begin position="55"/>
        <end position="66"/>
    </location>
</feature>
<comment type="caution">
    <text evidence="2">The sequence shown here is derived from an EMBL/GenBank/DDBJ whole genome shotgun (WGS) entry which is preliminary data.</text>
</comment>
<feature type="compositionally biased region" description="Polar residues" evidence="1">
    <location>
        <begin position="92"/>
        <end position="116"/>
    </location>
</feature>
<feature type="region of interest" description="Disordered" evidence="1">
    <location>
        <begin position="55"/>
        <end position="216"/>
    </location>
</feature>
<name>A0A9P6C9S9_9AGAR</name>
<proteinExistence type="predicted"/>
<feature type="compositionally biased region" description="Gly residues" evidence="1">
    <location>
        <begin position="272"/>
        <end position="294"/>
    </location>
</feature>
<organism evidence="2 3">
    <name type="scientific">Macrolepiota fuliginosa MF-IS2</name>
    <dbReference type="NCBI Taxonomy" id="1400762"/>
    <lineage>
        <taxon>Eukaryota</taxon>
        <taxon>Fungi</taxon>
        <taxon>Dikarya</taxon>
        <taxon>Basidiomycota</taxon>
        <taxon>Agaricomycotina</taxon>
        <taxon>Agaricomycetes</taxon>
        <taxon>Agaricomycetidae</taxon>
        <taxon>Agaricales</taxon>
        <taxon>Agaricineae</taxon>
        <taxon>Agaricaceae</taxon>
        <taxon>Macrolepiota</taxon>
    </lineage>
</organism>
<dbReference type="Proteomes" id="UP000807342">
    <property type="component" value="Unassembled WGS sequence"/>
</dbReference>